<keyword evidence="3" id="KW-1185">Reference proteome</keyword>
<gene>
    <name evidence="2" type="ORF">ACMU_10915</name>
</gene>
<evidence type="ECO:0000256" key="1">
    <source>
        <dbReference type="SAM" id="Phobius"/>
    </source>
</evidence>
<keyword evidence="1" id="KW-0812">Transmembrane</keyword>
<dbReference type="Proteomes" id="UP000026249">
    <property type="component" value="Unassembled WGS sequence"/>
</dbReference>
<evidence type="ECO:0008006" key="4">
    <source>
        <dbReference type="Google" id="ProtNLM"/>
    </source>
</evidence>
<feature type="transmembrane region" description="Helical" evidence="1">
    <location>
        <begin position="81"/>
        <end position="100"/>
    </location>
</feature>
<dbReference type="STRING" id="1454373.ACMU_10915"/>
<comment type="caution">
    <text evidence="2">The sequence shown here is derived from an EMBL/GenBank/DDBJ whole genome shotgun (WGS) entry which is preliminary data.</text>
</comment>
<accession>A0A037ZIH6</accession>
<dbReference type="EMBL" id="JFKE01000003">
    <property type="protein sequence ID" value="KAJ56255.1"/>
    <property type="molecule type" value="Genomic_DNA"/>
</dbReference>
<reference evidence="2 3" key="1">
    <citation type="submission" date="2014-03" db="EMBL/GenBank/DDBJ databases">
        <title>Draft Genome Sequence of Actibacterium mucosum KCTC 23349, a Marine Alphaproteobacterium with Complex Ionic Requirements Isolated from Mediterranean Seawater at Malvarrosa Beach, Valencia, Spain.</title>
        <authorList>
            <person name="Arahal D.R."/>
            <person name="Shao Z."/>
            <person name="Lai Q."/>
            <person name="Pujalte M.J."/>
        </authorList>
    </citation>
    <scope>NUCLEOTIDE SEQUENCE [LARGE SCALE GENOMIC DNA]</scope>
    <source>
        <strain evidence="2 3">KCTC 23349</strain>
    </source>
</reference>
<name>A0A037ZIH6_9RHOB</name>
<evidence type="ECO:0000313" key="2">
    <source>
        <dbReference type="EMBL" id="KAJ56255.1"/>
    </source>
</evidence>
<sequence>MLVALGVGATVFLRPKGTRTHKNIGRIFVVVMLISNAIVFAIQEDTKGFGVFHAFSVVSCLSIVAGATLARLGRRVSHAHVMLWSFGGVCAAGAGQGAVMLNLPPWPFIILTFLLVGLVAFRANFVLPKPRGQR</sequence>
<proteinExistence type="predicted"/>
<keyword evidence="1" id="KW-1133">Transmembrane helix</keyword>
<keyword evidence="1" id="KW-0472">Membrane</keyword>
<dbReference type="InterPro" id="IPR018750">
    <property type="entry name" value="DUF2306_membrane"/>
</dbReference>
<organism evidence="2 3">
    <name type="scientific">Actibacterium mucosum KCTC 23349</name>
    <dbReference type="NCBI Taxonomy" id="1454373"/>
    <lineage>
        <taxon>Bacteria</taxon>
        <taxon>Pseudomonadati</taxon>
        <taxon>Pseudomonadota</taxon>
        <taxon>Alphaproteobacteria</taxon>
        <taxon>Rhodobacterales</taxon>
        <taxon>Roseobacteraceae</taxon>
        <taxon>Actibacterium</taxon>
    </lineage>
</organism>
<protein>
    <recommendedName>
        <fullName evidence="4">DUF2306 domain-containing protein</fullName>
    </recommendedName>
</protein>
<dbReference type="AlphaFoldDB" id="A0A037ZIH6"/>
<evidence type="ECO:0000313" key="3">
    <source>
        <dbReference type="Proteomes" id="UP000026249"/>
    </source>
</evidence>
<dbReference type="OrthoDB" id="9815686at2"/>
<feature type="transmembrane region" description="Helical" evidence="1">
    <location>
        <begin position="106"/>
        <end position="127"/>
    </location>
</feature>
<dbReference type="Pfam" id="PF10067">
    <property type="entry name" value="DUF2306"/>
    <property type="match status" value="1"/>
</dbReference>
<feature type="transmembrane region" description="Helical" evidence="1">
    <location>
        <begin position="24"/>
        <end position="43"/>
    </location>
</feature>
<feature type="transmembrane region" description="Helical" evidence="1">
    <location>
        <begin position="49"/>
        <end position="69"/>
    </location>
</feature>